<feature type="compositionally biased region" description="Low complexity" evidence="1">
    <location>
        <begin position="276"/>
        <end position="294"/>
    </location>
</feature>
<feature type="region of interest" description="Disordered" evidence="1">
    <location>
        <begin position="121"/>
        <end position="162"/>
    </location>
</feature>
<evidence type="ECO:0000313" key="2">
    <source>
        <dbReference type="EMBL" id="GJE89098.1"/>
    </source>
</evidence>
<name>A0A9P3LCE9_9APHY</name>
<feature type="region of interest" description="Disordered" evidence="1">
    <location>
        <begin position="549"/>
        <end position="605"/>
    </location>
</feature>
<feature type="region of interest" description="Disordered" evidence="1">
    <location>
        <begin position="276"/>
        <end position="323"/>
    </location>
</feature>
<gene>
    <name evidence="2" type="ORF">PsYK624_051900</name>
</gene>
<sequence>MAPASLDYPDRDFNIQAPVNQIHSQYSSPATYVSGPAVPQAPWQDQFLNHPQTYATCLVPTSGPSSTPLQDLNVPIGPQEQETNDPIYSFGLPPFHSILLPPPSYENPFRNELEVKFDASNAPASFPTPSNEQTEERFPHADTSLKPLAHPKKSKAEPPQVVPADNQLIVNVVCPFPTCSSRTFAKDDASMHVRIYHTTLCNPKGKRISCPVPDCGRTSKGLTLKSESYARHFTTHFEGDPCPFGCGTKLKRLKPHLADRHKKSCKIFRDGAQAAAQGTQGEAAPAGEPAQAGPSNERLMPGQWPQDRPTVSNSRTRAAATAETQAVAGPHAGMHVFQAGPQPLPSAPAPRRGRPKANTSRPGPSEASTSQAGSSYASPSNSTPAYGIDPEQVVSAFARELPEEYAWVAPHELQPYPEQADHDSHPGPAFAGAAQLPPAGALSYEPYCYSAPPGFDALAMPPSGGSGLPAILEERFGPLESPTLGPRVPDLFDIAPFMVDGAYQEDPSRYKDKSSARHLPTFPPTPSAGAWTSTESYTQLGFRRSARILSRSNSAAEAATAPSGMADGTARSSEPAAVQTAGERRRKRQRGDHAEAPSGKKERRG</sequence>
<feature type="compositionally biased region" description="Polar residues" evidence="1">
    <location>
        <begin position="357"/>
        <end position="384"/>
    </location>
</feature>
<dbReference type="Proteomes" id="UP000703269">
    <property type="component" value="Unassembled WGS sequence"/>
</dbReference>
<evidence type="ECO:0000256" key="1">
    <source>
        <dbReference type="SAM" id="MobiDB-lite"/>
    </source>
</evidence>
<organism evidence="2 3">
    <name type="scientific">Phanerochaete sordida</name>
    <dbReference type="NCBI Taxonomy" id="48140"/>
    <lineage>
        <taxon>Eukaryota</taxon>
        <taxon>Fungi</taxon>
        <taxon>Dikarya</taxon>
        <taxon>Basidiomycota</taxon>
        <taxon>Agaricomycotina</taxon>
        <taxon>Agaricomycetes</taxon>
        <taxon>Polyporales</taxon>
        <taxon>Phanerochaetaceae</taxon>
        <taxon>Phanerochaete</taxon>
    </lineage>
</organism>
<dbReference type="EMBL" id="BPQB01000011">
    <property type="protein sequence ID" value="GJE89098.1"/>
    <property type="molecule type" value="Genomic_DNA"/>
</dbReference>
<proteinExistence type="predicted"/>
<comment type="caution">
    <text evidence="2">The sequence shown here is derived from an EMBL/GenBank/DDBJ whole genome shotgun (WGS) entry which is preliminary data.</text>
</comment>
<feature type="region of interest" description="Disordered" evidence="1">
    <location>
        <begin position="335"/>
        <end position="388"/>
    </location>
</feature>
<evidence type="ECO:0000313" key="3">
    <source>
        <dbReference type="Proteomes" id="UP000703269"/>
    </source>
</evidence>
<feature type="region of interest" description="Disordered" evidence="1">
    <location>
        <begin position="505"/>
        <end position="533"/>
    </location>
</feature>
<keyword evidence="3" id="KW-1185">Reference proteome</keyword>
<reference evidence="2 3" key="1">
    <citation type="submission" date="2021-08" db="EMBL/GenBank/DDBJ databases">
        <title>Draft Genome Sequence of Phanerochaete sordida strain YK-624.</title>
        <authorList>
            <person name="Mori T."/>
            <person name="Dohra H."/>
            <person name="Suzuki T."/>
            <person name="Kawagishi H."/>
            <person name="Hirai H."/>
        </authorList>
    </citation>
    <scope>NUCLEOTIDE SEQUENCE [LARGE SCALE GENOMIC DNA]</scope>
    <source>
        <strain evidence="2 3">YK-624</strain>
    </source>
</reference>
<dbReference type="AlphaFoldDB" id="A0A9P3LCE9"/>
<feature type="compositionally biased region" description="Basic and acidic residues" evidence="1">
    <location>
        <begin position="591"/>
        <end position="605"/>
    </location>
</feature>
<accession>A0A9P3LCE9</accession>
<feature type="compositionally biased region" description="Basic and acidic residues" evidence="1">
    <location>
        <begin position="506"/>
        <end position="515"/>
    </location>
</feature>
<protein>
    <submittedName>
        <fullName evidence="2">Uncharacterized protein</fullName>
    </submittedName>
</protein>